<dbReference type="KEGG" id="tuz:TUZN_0055"/>
<dbReference type="EMBL" id="CP002590">
    <property type="protein sequence ID" value="AEA11560.1"/>
    <property type="molecule type" value="Genomic_DNA"/>
</dbReference>
<feature type="domain" description="SpoVT-AbrB" evidence="1">
    <location>
        <begin position="1"/>
        <end position="46"/>
    </location>
</feature>
<dbReference type="Pfam" id="PF04014">
    <property type="entry name" value="MazE_antitoxin"/>
    <property type="match status" value="1"/>
</dbReference>
<dbReference type="InterPro" id="IPR052975">
    <property type="entry name" value="Repressor-like_regulatory"/>
</dbReference>
<evidence type="ECO:0000259" key="1">
    <source>
        <dbReference type="PROSITE" id="PS51740"/>
    </source>
</evidence>
<dbReference type="AlphaFoldDB" id="F2L111"/>
<dbReference type="OrthoDB" id="30861at2157"/>
<organism evidence="2 3">
    <name type="scientific">Thermoproteus uzoniensis (strain 768-20)</name>
    <dbReference type="NCBI Taxonomy" id="999630"/>
    <lineage>
        <taxon>Archaea</taxon>
        <taxon>Thermoproteota</taxon>
        <taxon>Thermoprotei</taxon>
        <taxon>Thermoproteales</taxon>
        <taxon>Thermoproteaceae</taxon>
        <taxon>Thermoproteus</taxon>
    </lineage>
</organism>
<proteinExistence type="predicted"/>
<dbReference type="GeneID" id="10359609"/>
<evidence type="ECO:0000313" key="3">
    <source>
        <dbReference type="Proteomes" id="UP000008138"/>
    </source>
</evidence>
<dbReference type="InterPro" id="IPR007159">
    <property type="entry name" value="SpoVT-AbrB_dom"/>
</dbReference>
<sequence>MAVVKVTRNFQITIPADVRKALGIREGDRLLVEVEGDRIVIRKAAGALPRIRLGMRLAPEDIDRVIEQGVADG</sequence>
<dbReference type="PROSITE" id="PS51740">
    <property type="entry name" value="SPOVT_ABRB"/>
    <property type="match status" value="1"/>
</dbReference>
<dbReference type="SMART" id="SM00966">
    <property type="entry name" value="SpoVT_AbrB"/>
    <property type="match status" value="1"/>
</dbReference>
<protein>
    <submittedName>
        <fullName evidence="2">Transcription regulator, SpoVT/AbrB family</fullName>
    </submittedName>
</protein>
<dbReference type="HOGENOM" id="CLU_158484_9_3_2"/>
<reference evidence="2 3" key="1">
    <citation type="journal article" date="2011" name="J. Bacteriol.">
        <title>Complete genome sequence of the thermoacidophilic crenarchaeon Thermoproteus uzoniensis 768-20.</title>
        <authorList>
            <person name="Mardanov A.V."/>
            <person name="Gumerov V.M."/>
            <person name="Beletsky A.V."/>
            <person name="Prokofeva M.I."/>
            <person name="Bonch-Osmolovskaya E.A."/>
            <person name="Ravin N.V."/>
            <person name="Skryabin K.G."/>
        </authorList>
    </citation>
    <scope>NUCLEOTIDE SEQUENCE [LARGE SCALE GENOMIC DNA]</scope>
    <source>
        <strain evidence="2 3">768-20</strain>
    </source>
</reference>
<dbReference type="NCBIfam" id="TIGR01439">
    <property type="entry name" value="lp_hng_hel_AbrB"/>
    <property type="match status" value="1"/>
</dbReference>
<dbReference type="InterPro" id="IPR037914">
    <property type="entry name" value="SpoVT-AbrB_sf"/>
</dbReference>
<keyword evidence="3" id="KW-1185">Reference proteome</keyword>
<dbReference type="eggNOG" id="arCOG00815">
    <property type="taxonomic scope" value="Archaea"/>
</dbReference>
<dbReference type="RefSeq" id="WP_013678896.1">
    <property type="nucleotide sequence ID" value="NC_015315.1"/>
</dbReference>
<dbReference type="GO" id="GO:0003677">
    <property type="term" value="F:DNA binding"/>
    <property type="evidence" value="ECO:0007669"/>
    <property type="project" value="InterPro"/>
</dbReference>
<evidence type="ECO:0000313" key="2">
    <source>
        <dbReference type="EMBL" id="AEA11560.1"/>
    </source>
</evidence>
<reference key="2">
    <citation type="submission" date="2011-03" db="EMBL/GenBank/DDBJ databases">
        <title>Complete genome sequence of the thermoacidophilic crenarchaeon Thermoproteus uzoniensis 768-20.</title>
        <authorList>
            <person name="Mardanov A.V."/>
            <person name="Gumerov V.M."/>
            <person name="Beletsky A.V."/>
            <person name="Prokofeva M.I."/>
            <person name="Bonch-Osmolovskaya E.A."/>
            <person name="Ravin N.V."/>
            <person name="Skryabin K.G."/>
        </authorList>
    </citation>
    <scope>NUCLEOTIDE SEQUENCE</scope>
    <source>
        <strain>768-20</strain>
    </source>
</reference>
<dbReference type="PANTHER" id="PTHR34860">
    <property type="entry name" value="REPRESSOR-LIKE PROTEIN SSO7C3"/>
    <property type="match status" value="1"/>
</dbReference>
<dbReference type="Proteomes" id="UP000008138">
    <property type="component" value="Chromosome"/>
</dbReference>
<accession>F2L111</accession>
<gene>
    <name evidence="2" type="ordered locus">TUZN_0055</name>
</gene>
<dbReference type="Gene3D" id="2.10.260.10">
    <property type="match status" value="1"/>
</dbReference>
<dbReference type="PANTHER" id="PTHR34860:SF6">
    <property type="entry name" value="REPRESSOR-LIKE PROTEIN SSO7C3"/>
    <property type="match status" value="1"/>
</dbReference>
<name>F2L111_THEU7</name>
<dbReference type="STRING" id="999630.TUZN_0055"/>
<dbReference type="SUPFAM" id="SSF89447">
    <property type="entry name" value="AbrB/MazE/MraZ-like"/>
    <property type="match status" value="1"/>
</dbReference>